<gene>
    <name evidence="2" type="ORF">CC78DRAFT_589624</name>
</gene>
<dbReference type="Proteomes" id="UP000800093">
    <property type="component" value="Unassembled WGS sequence"/>
</dbReference>
<accession>A0A9P4K231</accession>
<reference evidence="3" key="1">
    <citation type="journal article" date="2020" name="Stud. Mycol.">
        <title>101 Dothideomycetes genomes: A test case for predicting lifestyles and emergence of pathogens.</title>
        <authorList>
            <person name="Haridas S."/>
            <person name="Albert R."/>
            <person name="Binder M."/>
            <person name="Bloem J."/>
            <person name="LaButti K."/>
            <person name="Salamov A."/>
            <person name="Andreopoulos B."/>
            <person name="Baker S."/>
            <person name="Barry K."/>
            <person name="Bills G."/>
            <person name="Bluhm B."/>
            <person name="Cannon C."/>
            <person name="Castanera R."/>
            <person name="Culley D."/>
            <person name="Daum C."/>
            <person name="Ezra D."/>
            <person name="Gonzalez J."/>
            <person name="Henrissat B."/>
            <person name="Kuo A."/>
            <person name="Liang C."/>
            <person name="Lipzen A."/>
            <person name="Lutzoni F."/>
            <person name="Magnuson J."/>
            <person name="Mondo S."/>
            <person name="Nolan M."/>
            <person name="Ohm R."/>
            <person name="Pangilinan J."/>
            <person name="Park H.-J."/>
            <person name="Ramirez L."/>
            <person name="Alfaro M."/>
            <person name="Sun H."/>
            <person name="Tritt A."/>
            <person name="Yoshinaga Y."/>
            <person name="Zwiers L.-H."/>
            <person name="Turgeon B."/>
            <person name="Goodwin S."/>
            <person name="Spatafora J."/>
            <person name="Crous P."/>
            <person name="Grigoriev I."/>
        </authorList>
    </citation>
    <scope>NUCLEOTIDE SEQUENCE [LARGE SCALE GENOMIC DNA]</scope>
    <source>
        <strain evidence="3">CBS 304.66</strain>
    </source>
</reference>
<feature type="domain" description="Heterokaryon incompatibility" evidence="1">
    <location>
        <begin position="1"/>
        <end position="82"/>
    </location>
</feature>
<evidence type="ECO:0000259" key="1">
    <source>
        <dbReference type="Pfam" id="PF06985"/>
    </source>
</evidence>
<dbReference type="InterPro" id="IPR052895">
    <property type="entry name" value="HetReg/Transcr_Mod"/>
</dbReference>
<dbReference type="InterPro" id="IPR010730">
    <property type="entry name" value="HET"/>
</dbReference>
<evidence type="ECO:0000313" key="3">
    <source>
        <dbReference type="Proteomes" id="UP000800093"/>
    </source>
</evidence>
<protein>
    <recommendedName>
        <fullName evidence="1">Heterokaryon incompatibility domain-containing protein</fullName>
    </recommendedName>
</protein>
<dbReference type="OrthoDB" id="2157530at2759"/>
<evidence type="ECO:0000313" key="2">
    <source>
        <dbReference type="EMBL" id="KAF2260481.1"/>
    </source>
</evidence>
<dbReference type="AlphaFoldDB" id="A0A9P4K231"/>
<organism evidence="2 3">
    <name type="scientific">Lojkania enalia</name>
    <dbReference type="NCBI Taxonomy" id="147567"/>
    <lineage>
        <taxon>Eukaryota</taxon>
        <taxon>Fungi</taxon>
        <taxon>Dikarya</taxon>
        <taxon>Ascomycota</taxon>
        <taxon>Pezizomycotina</taxon>
        <taxon>Dothideomycetes</taxon>
        <taxon>Pleosporomycetidae</taxon>
        <taxon>Pleosporales</taxon>
        <taxon>Pleosporales incertae sedis</taxon>
        <taxon>Lojkania</taxon>
    </lineage>
</organism>
<keyword evidence="3" id="KW-1185">Reference proteome</keyword>
<comment type="caution">
    <text evidence="2">The sequence shown here is derived from an EMBL/GenBank/DDBJ whole genome shotgun (WGS) entry which is preliminary data.</text>
</comment>
<proteinExistence type="predicted"/>
<dbReference type="EMBL" id="ML986680">
    <property type="protein sequence ID" value="KAF2260481.1"/>
    <property type="molecule type" value="Genomic_DNA"/>
</dbReference>
<dbReference type="PANTHER" id="PTHR24148:SF73">
    <property type="entry name" value="HET DOMAIN PROTEIN (AFU_ORTHOLOGUE AFUA_8G01020)"/>
    <property type="match status" value="1"/>
</dbReference>
<name>A0A9P4K231_9PLEO</name>
<dbReference type="Pfam" id="PF06985">
    <property type="entry name" value="HET"/>
    <property type="match status" value="1"/>
</dbReference>
<sequence length="270" mass="30500">MDAIYSNAKSVLVWLGDASKDSDLAMNMILRWSAWKNQHLQDAKNITKQIIRGQDEFGNVACETINRYMKTPYWTRVWIQQEIALARTVPTFTSLSKLRQQQQMITPNPKATYSFNVSLFDFFDSYGALGSGDPRDRIYALLELNSPLSKYRSTLKPDYSRPTCDVDYDVAKLLIEDDNSLQPAACARNLYSVSPTAFLPSWVPDLNATDKIPDLYMPERKSQRTLGQNIFKNVNFLANGRVLSLTGIVCDTVSALQIPGPPSIRMILIS</sequence>
<dbReference type="PANTHER" id="PTHR24148">
    <property type="entry name" value="ANKYRIN REPEAT DOMAIN-CONTAINING PROTEIN 39 HOMOLOG-RELATED"/>
    <property type="match status" value="1"/>
</dbReference>